<gene>
    <name evidence="8" type="ORF">SORBI_3001G527700</name>
</gene>
<dbReference type="GO" id="GO:0010506">
    <property type="term" value="P:regulation of autophagy"/>
    <property type="evidence" value="ECO:0000318"/>
    <property type="project" value="GO_Central"/>
</dbReference>
<name>A0A1Z5SBS0_SORBI</name>
<dbReference type="PANTHER" id="PTHR24348">
    <property type="entry name" value="SERINE/THREONINE-PROTEIN KINASE UNC-51-RELATED"/>
    <property type="match status" value="1"/>
</dbReference>
<dbReference type="PROSITE" id="PS00108">
    <property type="entry name" value="PROTEIN_KINASE_ST"/>
    <property type="match status" value="1"/>
</dbReference>
<evidence type="ECO:0000259" key="7">
    <source>
        <dbReference type="PROSITE" id="PS50011"/>
    </source>
</evidence>
<dbReference type="GO" id="GO:0005829">
    <property type="term" value="C:cytosol"/>
    <property type="evidence" value="ECO:0000318"/>
    <property type="project" value="GO_Central"/>
</dbReference>
<dbReference type="GO" id="GO:0005737">
    <property type="term" value="C:cytoplasm"/>
    <property type="evidence" value="ECO:0000318"/>
    <property type="project" value="GO_Central"/>
</dbReference>
<organism evidence="8 9">
    <name type="scientific">Sorghum bicolor</name>
    <name type="common">Sorghum</name>
    <name type="synonym">Sorghum vulgare</name>
    <dbReference type="NCBI Taxonomy" id="4558"/>
    <lineage>
        <taxon>Eukaryota</taxon>
        <taxon>Viridiplantae</taxon>
        <taxon>Streptophyta</taxon>
        <taxon>Embryophyta</taxon>
        <taxon>Tracheophyta</taxon>
        <taxon>Spermatophyta</taxon>
        <taxon>Magnoliopsida</taxon>
        <taxon>Liliopsida</taxon>
        <taxon>Poales</taxon>
        <taxon>Poaceae</taxon>
        <taxon>PACMAD clade</taxon>
        <taxon>Panicoideae</taxon>
        <taxon>Andropogonodae</taxon>
        <taxon>Andropogoneae</taxon>
        <taxon>Sorghinae</taxon>
        <taxon>Sorghum</taxon>
    </lineage>
</organism>
<dbReference type="GO" id="GO:0000045">
    <property type="term" value="P:autophagosome assembly"/>
    <property type="evidence" value="ECO:0000318"/>
    <property type="project" value="GO_Central"/>
</dbReference>
<keyword evidence="5 6" id="KW-0067">ATP-binding</keyword>
<dbReference type="SMART" id="SM00220">
    <property type="entry name" value="S_TKc"/>
    <property type="match status" value="1"/>
</dbReference>
<keyword evidence="2" id="KW-0808">Transferase</keyword>
<dbReference type="EMBL" id="CM000760">
    <property type="protein sequence ID" value="OQU93362.1"/>
    <property type="molecule type" value="Genomic_DNA"/>
</dbReference>
<dbReference type="PROSITE" id="PS50011">
    <property type="entry name" value="PROTEIN_KINASE_DOM"/>
    <property type="match status" value="1"/>
</dbReference>
<dbReference type="InterPro" id="IPR008271">
    <property type="entry name" value="Ser/Thr_kinase_AS"/>
</dbReference>
<dbReference type="FunFam" id="3.30.200.20:FF:000003">
    <property type="entry name" value="Non-specific serine/threonine protein kinase"/>
    <property type="match status" value="1"/>
</dbReference>
<evidence type="ECO:0000256" key="6">
    <source>
        <dbReference type="PROSITE-ProRule" id="PRU10141"/>
    </source>
</evidence>
<dbReference type="ExpressionAtlas" id="A0A1Z5SBS0">
    <property type="expression patterns" value="baseline and differential"/>
</dbReference>
<dbReference type="GO" id="GO:0000407">
    <property type="term" value="C:phagophore assembly site"/>
    <property type="evidence" value="ECO:0000318"/>
    <property type="project" value="GO_Central"/>
</dbReference>
<dbReference type="PANTHER" id="PTHR24348:SF22">
    <property type="entry name" value="NON-SPECIFIC SERINE_THREONINE PROTEIN KINASE"/>
    <property type="match status" value="1"/>
</dbReference>
<reference evidence="8 9" key="1">
    <citation type="journal article" date="2009" name="Nature">
        <title>The Sorghum bicolor genome and the diversification of grasses.</title>
        <authorList>
            <person name="Paterson A.H."/>
            <person name="Bowers J.E."/>
            <person name="Bruggmann R."/>
            <person name="Dubchak I."/>
            <person name="Grimwood J."/>
            <person name="Gundlach H."/>
            <person name="Haberer G."/>
            <person name="Hellsten U."/>
            <person name="Mitros T."/>
            <person name="Poliakov A."/>
            <person name="Schmutz J."/>
            <person name="Spannagl M."/>
            <person name="Tang H."/>
            <person name="Wang X."/>
            <person name="Wicker T."/>
            <person name="Bharti A.K."/>
            <person name="Chapman J."/>
            <person name="Feltus F.A."/>
            <person name="Gowik U."/>
            <person name="Grigoriev I.V."/>
            <person name="Lyons E."/>
            <person name="Maher C.A."/>
            <person name="Martis M."/>
            <person name="Narechania A."/>
            <person name="Otillar R.P."/>
            <person name="Penning B.W."/>
            <person name="Salamov A.A."/>
            <person name="Wang Y."/>
            <person name="Zhang L."/>
            <person name="Carpita N.C."/>
            <person name="Freeling M."/>
            <person name="Gingle A.R."/>
            <person name="Hash C.T."/>
            <person name="Keller B."/>
            <person name="Klein P."/>
            <person name="Kresovich S."/>
            <person name="McCann M.C."/>
            <person name="Ming R."/>
            <person name="Peterson D.G."/>
            <person name="Mehboob-ur-Rahman"/>
            <person name="Ware D."/>
            <person name="Westhoff P."/>
            <person name="Mayer K.F."/>
            <person name="Messing J."/>
            <person name="Rokhsar D.S."/>
        </authorList>
    </citation>
    <scope>NUCLEOTIDE SEQUENCE [LARGE SCALE GENOMIC DNA]</scope>
    <source>
        <strain evidence="9">cv. BTx623</strain>
    </source>
</reference>
<dbReference type="GO" id="GO:0005524">
    <property type="term" value="F:ATP binding"/>
    <property type="evidence" value="ECO:0007669"/>
    <property type="project" value="UniProtKB-UniRule"/>
</dbReference>
<evidence type="ECO:0000313" key="9">
    <source>
        <dbReference type="Proteomes" id="UP000000768"/>
    </source>
</evidence>
<dbReference type="InterPro" id="IPR017441">
    <property type="entry name" value="Protein_kinase_ATP_BS"/>
</dbReference>
<keyword evidence="1" id="KW-0723">Serine/threonine-protein kinase</keyword>
<proteinExistence type="predicted"/>
<dbReference type="SUPFAM" id="SSF56112">
    <property type="entry name" value="Protein kinase-like (PK-like)"/>
    <property type="match status" value="1"/>
</dbReference>
<dbReference type="PROSITE" id="PS00107">
    <property type="entry name" value="PROTEIN_KINASE_ATP"/>
    <property type="match status" value="1"/>
</dbReference>
<keyword evidence="9" id="KW-1185">Reference proteome</keyword>
<dbReference type="CDD" id="cd14009">
    <property type="entry name" value="STKc_ATG1_ULK_like"/>
    <property type="match status" value="1"/>
</dbReference>
<dbReference type="STRING" id="4558.A0A1Z5SBS0"/>
<evidence type="ECO:0000256" key="2">
    <source>
        <dbReference type="ARBA" id="ARBA00022679"/>
    </source>
</evidence>
<dbReference type="Pfam" id="PF00069">
    <property type="entry name" value="Pkinase"/>
    <property type="match status" value="1"/>
</dbReference>
<dbReference type="OMA" id="EIMRCED"/>
<reference evidence="9" key="2">
    <citation type="journal article" date="2018" name="Plant J.">
        <title>The Sorghum bicolor reference genome: improved assembly, gene annotations, a transcriptome atlas, and signatures of genome organization.</title>
        <authorList>
            <person name="McCormick R.F."/>
            <person name="Truong S.K."/>
            <person name="Sreedasyam A."/>
            <person name="Jenkins J."/>
            <person name="Shu S."/>
            <person name="Sims D."/>
            <person name="Kennedy M."/>
            <person name="Amirebrahimi M."/>
            <person name="Weers B.D."/>
            <person name="McKinley B."/>
            <person name="Mattison A."/>
            <person name="Morishige D.T."/>
            <person name="Grimwood J."/>
            <person name="Schmutz J."/>
            <person name="Mullet J.E."/>
        </authorList>
    </citation>
    <scope>NUCLEOTIDE SEQUENCE [LARGE SCALE GENOMIC DNA]</scope>
    <source>
        <strain evidence="9">cv. BTx623</strain>
    </source>
</reference>
<dbReference type="Gramene" id="OQU93362">
    <property type="protein sequence ID" value="OQU93362"/>
    <property type="gene ID" value="SORBI_3001G527700"/>
</dbReference>
<feature type="domain" description="Protein kinase" evidence="7">
    <location>
        <begin position="15"/>
        <end position="276"/>
    </location>
</feature>
<dbReference type="InParanoid" id="A0A1Z5SBS0"/>
<dbReference type="AlphaFoldDB" id="A0A1Z5SBS0"/>
<dbReference type="InterPro" id="IPR011009">
    <property type="entry name" value="Kinase-like_dom_sf"/>
</dbReference>
<protein>
    <recommendedName>
        <fullName evidence="7">Protein kinase domain-containing protein</fullName>
    </recommendedName>
</protein>
<feature type="binding site" evidence="6">
    <location>
        <position position="44"/>
    </location>
    <ligand>
        <name>ATP</name>
        <dbReference type="ChEBI" id="CHEBI:30616"/>
    </ligand>
</feature>
<dbReference type="InterPro" id="IPR045269">
    <property type="entry name" value="Atg1-like"/>
</dbReference>
<dbReference type="Gene3D" id="1.10.510.10">
    <property type="entry name" value="Transferase(Phosphotransferase) domain 1"/>
    <property type="match status" value="1"/>
</dbReference>
<evidence type="ECO:0000313" key="8">
    <source>
        <dbReference type="EMBL" id="OQU93362.1"/>
    </source>
</evidence>
<evidence type="ECO:0000256" key="3">
    <source>
        <dbReference type="ARBA" id="ARBA00022741"/>
    </source>
</evidence>
<keyword evidence="4" id="KW-0418">Kinase</keyword>
<sequence>MDGEEEREEGEVGEYKLQRVVGKGSFAEVHRAAHRRTGARVAVKAIDRRRVDKRVHDGILQEREILRSIDHPNILRLLDTIDTKKMMYLVLEYCDGGDLDAFLHKHGRLPEAIAKDLMRQLAEGLKVLRGRNIVHRDLKPQNLLLSTNGDAIVLKIGDFGFASDFRSLVHENLAATMCGSPYYMAPEIWQGKDYDAKSDLWSVGVILFQLVTGKLPFTGSNAFQLHQNILAADDLNFPSEIEADLCADCIDLCRRLLQRDPKERISFEEFFNHKFLATRKCDESCQAIELRNNCQTITSPVVLKTKSESIESKNSKVFDSWEWIEREYVLVPVNCTSMEMSSLNINKSTKDDTDIRTASYDRPAAKGSAQNQIRDLTDTATGIQSHGCAPVLISQESATVDCRRGKLPDYITRFHSLNQYVLVLTELAREKLSKGLYLEALSIELVLLAIWKEALDACSLLMDASDGENFSKSSQEHSLPMSGHSPLNVVRGLDFTRTASVFSWVESGFMKAYDRAEKISHVLRKSDDNTEMPDAMDVVFQTALEYGKTGAANEVLGHQSRSTALYSKSIILLTFLVQEAPMLPLNPPLSLSPSDQQRIHRYIANLKSHLCCAQVAGQQQRSVYN</sequence>
<accession>A0A1Z5SBS0</accession>
<dbReference type="InterPro" id="IPR000719">
    <property type="entry name" value="Prot_kinase_dom"/>
</dbReference>
<dbReference type="GO" id="GO:0016020">
    <property type="term" value="C:membrane"/>
    <property type="evidence" value="ECO:0000318"/>
    <property type="project" value="GO_Central"/>
</dbReference>
<dbReference type="GO" id="GO:0004674">
    <property type="term" value="F:protein serine/threonine kinase activity"/>
    <property type="evidence" value="ECO:0000318"/>
    <property type="project" value="GO_Central"/>
</dbReference>
<dbReference type="FunCoup" id="A0A1Z5SBS0">
    <property type="interactions" value="260"/>
</dbReference>
<evidence type="ECO:0000256" key="1">
    <source>
        <dbReference type="ARBA" id="ARBA00022527"/>
    </source>
</evidence>
<keyword evidence="3 6" id="KW-0547">Nucleotide-binding</keyword>
<dbReference type="GO" id="GO:0005776">
    <property type="term" value="C:autophagosome"/>
    <property type="evidence" value="ECO:0000318"/>
    <property type="project" value="GO_Central"/>
</dbReference>
<dbReference type="FunFam" id="1.10.510.10:FF:000565">
    <property type="entry name" value="Serine/threonine-protein kinase ATG1a"/>
    <property type="match status" value="1"/>
</dbReference>
<evidence type="ECO:0000256" key="5">
    <source>
        <dbReference type="ARBA" id="ARBA00022840"/>
    </source>
</evidence>
<dbReference type="Pfam" id="PF24497">
    <property type="entry name" value="MIT_ATG1"/>
    <property type="match status" value="1"/>
</dbReference>
<dbReference type="Proteomes" id="UP000000768">
    <property type="component" value="Chromosome 1"/>
</dbReference>
<evidence type="ECO:0000256" key="4">
    <source>
        <dbReference type="ARBA" id="ARBA00022777"/>
    </source>
</evidence>
<dbReference type="InterPro" id="IPR056281">
    <property type="entry name" value="MIT_ATG1a/b/c"/>
</dbReference>